<dbReference type="SMART" id="SM00564">
    <property type="entry name" value="PQQ"/>
    <property type="match status" value="4"/>
</dbReference>
<organism evidence="4 5">
    <name type="scientific">Micromonospora narathiwatensis</name>
    <dbReference type="NCBI Taxonomy" id="299146"/>
    <lineage>
        <taxon>Bacteria</taxon>
        <taxon>Bacillati</taxon>
        <taxon>Actinomycetota</taxon>
        <taxon>Actinomycetes</taxon>
        <taxon>Micromonosporales</taxon>
        <taxon>Micromonosporaceae</taxon>
        <taxon>Micromonospora</taxon>
    </lineage>
</organism>
<dbReference type="OrthoDB" id="3450622at2"/>
<dbReference type="InterPro" id="IPR002372">
    <property type="entry name" value="PQQ_rpt_dom"/>
</dbReference>
<evidence type="ECO:0000259" key="3">
    <source>
        <dbReference type="Pfam" id="PF13360"/>
    </source>
</evidence>
<dbReference type="PANTHER" id="PTHR34512:SF30">
    <property type="entry name" value="OUTER MEMBRANE PROTEIN ASSEMBLY FACTOR BAMB"/>
    <property type="match status" value="1"/>
</dbReference>
<dbReference type="Pfam" id="PF13360">
    <property type="entry name" value="PQQ_2"/>
    <property type="match status" value="1"/>
</dbReference>
<dbReference type="InterPro" id="IPR011047">
    <property type="entry name" value="Quinoprotein_ADH-like_sf"/>
</dbReference>
<keyword evidence="2" id="KW-0472">Membrane</keyword>
<protein>
    <submittedName>
        <fullName evidence="4">Outer membrane protein assembly factor BamB, contains PQQ-like beta-propeller repeat</fullName>
    </submittedName>
</protein>
<evidence type="ECO:0000256" key="1">
    <source>
        <dbReference type="SAM" id="MobiDB-lite"/>
    </source>
</evidence>
<dbReference type="EMBL" id="LT594324">
    <property type="protein sequence ID" value="SBT53406.1"/>
    <property type="molecule type" value="Genomic_DNA"/>
</dbReference>
<dbReference type="Gene3D" id="2.130.10.10">
    <property type="entry name" value="YVTN repeat-like/Quinoprotein amine dehydrogenase"/>
    <property type="match status" value="1"/>
</dbReference>
<dbReference type="SUPFAM" id="SSF50998">
    <property type="entry name" value="Quinoprotein alcohol dehydrogenase-like"/>
    <property type="match status" value="1"/>
</dbReference>
<evidence type="ECO:0000313" key="5">
    <source>
        <dbReference type="Proteomes" id="UP000198765"/>
    </source>
</evidence>
<reference evidence="4 5" key="1">
    <citation type="submission" date="2016-06" db="EMBL/GenBank/DDBJ databases">
        <authorList>
            <person name="Kjaerup R.B."/>
            <person name="Dalgaard T.S."/>
            <person name="Juul-Madsen H.R."/>
        </authorList>
    </citation>
    <scope>NUCLEOTIDE SEQUENCE [LARGE SCALE GENOMIC DNA]</scope>
    <source>
        <strain evidence="4 5">DSM 45248</strain>
    </source>
</reference>
<sequence>MTNPLGPQPQQPATPGGWPPVPQHPWSQQPAAYPVNGWPGAGGTPPTAPKRRGRLALLVAGGLVAVLLVGGGTAWGVARLVGGWSGGGDGDALKTAWTLDFPAHERTGLTTYDKQDMFGAWLAGDTVVRAQADGLLAYQLADGAQAWGVPAPDGTSLCVAAQAVTDGRGAVAVGSDNSCNTVAGFDLNSGKLTWTARFPGPVREGRGPLRAPDLSVAGQQVIVRSEDTLIGLSLADGKQLWRATPQKLLPGRDCRFRDVRAAGEQVVVTYRCPSGGEVDALDPATGKARWRQRLPEAKLTDGVLSVQPLVSLPGLGHDAYAVRDPRTGKELATFGNTIDGTELWTIPPNRSNSIEGPAVYRYAGDDDTLYLPTFPKNVPNKMRQANQIVAIDLATGRRRWVSSGHTDSQVQLIRRDEQGVLAWESGDRRDLPPRLVRIDPATGKVSVVAEGPLSAGFEGEGAQVIERDGVVVIAPWKHVAAKAAITVLR</sequence>
<dbReference type="Proteomes" id="UP000198765">
    <property type="component" value="Chromosome I"/>
</dbReference>
<dbReference type="InterPro" id="IPR015943">
    <property type="entry name" value="WD40/YVTN_repeat-like_dom_sf"/>
</dbReference>
<evidence type="ECO:0000313" key="4">
    <source>
        <dbReference type="EMBL" id="SBT53406.1"/>
    </source>
</evidence>
<feature type="domain" description="Pyrrolo-quinoline quinone repeat" evidence="3">
    <location>
        <begin position="136"/>
        <end position="400"/>
    </location>
</feature>
<feature type="compositionally biased region" description="Pro residues" evidence="1">
    <location>
        <begin position="1"/>
        <end position="23"/>
    </location>
</feature>
<accession>A0A1A9AB84</accession>
<dbReference type="PATRIC" id="fig|299146.4.peg.4944"/>
<keyword evidence="5" id="KW-1185">Reference proteome</keyword>
<name>A0A1A9AB84_9ACTN</name>
<evidence type="ECO:0000256" key="2">
    <source>
        <dbReference type="SAM" id="Phobius"/>
    </source>
</evidence>
<dbReference type="InterPro" id="IPR018391">
    <property type="entry name" value="PQQ_b-propeller_rpt"/>
</dbReference>
<dbReference type="AlphaFoldDB" id="A0A1A9AB84"/>
<keyword evidence="2" id="KW-0812">Transmembrane</keyword>
<feature type="region of interest" description="Disordered" evidence="1">
    <location>
        <begin position="1"/>
        <end position="49"/>
    </location>
</feature>
<keyword evidence="2" id="KW-1133">Transmembrane helix</keyword>
<dbReference type="PANTHER" id="PTHR34512">
    <property type="entry name" value="CELL SURFACE PROTEIN"/>
    <property type="match status" value="1"/>
</dbReference>
<dbReference type="RefSeq" id="WP_091199810.1">
    <property type="nucleotide sequence ID" value="NZ_LT594324.1"/>
</dbReference>
<proteinExistence type="predicted"/>
<feature type="transmembrane region" description="Helical" evidence="2">
    <location>
        <begin position="55"/>
        <end position="78"/>
    </location>
</feature>
<gene>
    <name evidence="4" type="ORF">GA0070621_4783</name>
</gene>